<name>A0ABP3Q299_9PROT</name>
<dbReference type="InterPro" id="IPR042100">
    <property type="entry name" value="Bug_dom1"/>
</dbReference>
<comment type="caution">
    <text evidence="3">The sequence shown here is derived from an EMBL/GenBank/DDBJ whole genome shotgun (WGS) entry which is preliminary data.</text>
</comment>
<dbReference type="Gene3D" id="3.40.190.10">
    <property type="entry name" value="Periplasmic binding protein-like II"/>
    <property type="match status" value="1"/>
</dbReference>
<organism evidence="3 4">
    <name type="scientific">Craurococcus roseus</name>
    <dbReference type="NCBI Taxonomy" id="77585"/>
    <lineage>
        <taxon>Bacteria</taxon>
        <taxon>Pseudomonadati</taxon>
        <taxon>Pseudomonadota</taxon>
        <taxon>Alphaproteobacteria</taxon>
        <taxon>Acetobacterales</taxon>
        <taxon>Acetobacteraceae</taxon>
        <taxon>Craurococcus</taxon>
    </lineage>
</organism>
<protein>
    <submittedName>
        <fullName evidence="3">Tripartite tricarboxylate transporter substrate binding protein</fullName>
    </submittedName>
</protein>
<evidence type="ECO:0000256" key="2">
    <source>
        <dbReference type="SAM" id="SignalP"/>
    </source>
</evidence>
<dbReference type="RefSeq" id="WP_343895093.1">
    <property type="nucleotide sequence ID" value="NZ_BAAAFZ010000023.1"/>
</dbReference>
<feature type="chain" id="PRO_5045941836" evidence="2">
    <location>
        <begin position="22"/>
        <end position="322"/>
    </location>
</feature>
<keyword evidence="2" id="KW-0732">Signal</keyword>
<dbReference type="Pfam" id="PF03401">
    <property type="entry name" value="TctC"/>
    <property type="match status" value="1"/>
</dbReference>
<feature type="signal peptide" evidence="2">
    <location>
        <begin position="1"/>
        <end position="21"/>
    </location>
</feature>
<dbReference type="PIRSF" id="PIRSF017082">
    <property type="entry name" value="YflP"/>
    <property type="match status" value="1"/>
</dbReference>
<dbReference type="PANTHER" id="PTHR42928:SF5">
    <property type="entry name" value="BLR1237 PROTEIN"/>
    <property type="match status" value="1"/>
</dbReference>
<sequence>MAPRRLVLAAALAGAAGPAAAQAEWRPDRPVRLLLGFPPGGSADALARRLAEPLGRLLGQPVVVENRPGAGGNIAMEALAKAQPDGHTVGLGPIGPHAINPALLGAKMPYDAARDFSPILRLVDQPNVLLAHLDSPAEPAALLAWMRANPEEPYGSPGVGTSNHFTGALLSRALGLRLQHVPYRGGAAGLADLMGGRVRLYVDNLAGSLALLREGRFRAVAVSTAARSRSAPNVPTFAEIGVPGVKVSSWQGLFGPAGLPEPALRRWNAVANEVLRDADVAAWLAENAAEPVGGTAEGFSAFLASERARWAAAVRDTGITLD</sequence>
<evidence type="ECO:0000313" key="3">
    <source>
        <dbReference type="EMBL" id="GAA0581371.1"/>
    </source>
</evidence>
<dbReference type="CDD" id="cd07012">
    <property type="entry name" value="PBP2_Bug_TTT"/>
    <property type="match status" value="1"/>
</dbReference>
<dbReference type="PANTHER" id="PTHR42928">
    <property type="entry name" value="TRICARBOXYLATE-BINDING PROTEIN"/>
    <property type="match status" value="1"/>
</dbReference>
<keyword evidence="4" id="KW-1185">Reference proteome</keyword>
<comment type="similarity">
    <text evidence="1">Belongs to the UPF0065 (bug) family.</text>
</comment>
<accession>A0ABP3Q299</accession>
<evidence type="ECO:0000256" key="1">
    <source>
        <dbReference type="ARBA" id="ARBA00006987"/>
    </source>
</evidence>
<dbReference type="InterPro" id="IPR005064">
    <property type="entry name" value="BUG"/>
</dbReference>
<dbReference type="Proteomes" id="UP001501588">
    <property type="component" value="Unassembled WGS sequence"/>
</dbReference>
<evidence type="ECO:0000313" key="4">
    <source>
        <dbReference type="Proteomes" id="UP001501588"/>
    </source>
</evidence>
<reference evidence="4" key="1">
    <citation type="journal article" date="2019" name="Int. J. Syst. Evol. Microbiol.">
        <title>The Global Catalogue of Microorganisms (GCM) 10K type strain sequencing project: providing services to taxonomists for standard genome sequencing and annotation.</title>
        <authorList>
            <consortium name="The Broad Institute Genomics Platform"/>
            <consortium name="The Broad Institute Genome Sequencing Center for Infectious Disease"/>
            <person name="Wu L."/>
            <person name="Ma J."/>
        </authorList>
    </citation>
    <scope>NUCLEOTIDE SEQUENCE [LARGE SCALE GENOMIC DNA]</scope>
    <source>
        <strain evidence="4">JCM 9933</strain>
    </source>
</reference>
<dbReference type="EMBL" id="BAAAFZ010000023">
    <property type="protein sequence ID" value="GAA0581371.1"/>
    <property type="molecule type" value="Genomic_DNA"/>
</dbReference>
<proteinExistence type="inferred from homology"/>
<dbReference type="Gene3D" id="3.40.190.150">
    <property type="entry name" value="Bordetella uptake gene, domain 1"/>
    <property type="match status" value="1"/>
</dbReference>
<gene>
    <name evidence="3" type="ORF">GCM10009416_19830</name>
</gene>